<comment type="caution">
    <text evidence="2">The sequence shown here is derived from an EMBL/GenBank/DDBJ whole genome shotgun (WGS) entry which is preliminary data.</text>
</comment>
<proteinExistence type="predicted"/>
<evidence type="ECO:0000313" key="3">
    <source>
        <dbReference type="Proteomes" id="UP000288805"/>
    </source>
</evidence>
<organism evidence="2 3">
    <name type="scientific">Vitis vinifera</name>
    <name type="common">Grape</name>
    <dbReference type="NCBI Taxonomy" id="29760"/>
    <lineage>
        <taxon>Eukaryota</taxon>
        <taxon>Viridiplantae</taxon>
        <taxon>Streptophyta</taxon>
        <taxon>Embryophyta</taxon>
        <taxon>Tracheophyta</taxon>
        <taxon>Spermatophyta</taxon>
        <taxon>Magnoliopsida</taxon>
        <taxon>eudicotyledons</taxon>
        <taxon>Gunneridae</taxon>
        <taxon>Pentapetalae</taxon>
        <taxon>rosids</taxon>
        <taxon>Vitales</taxon>
        <taxon>Vitaceae</taxon>
        <taxon>Viteae</taxon>
        <taxon>Vitis</taxon>
    </lineage>
</organism>
<dbReference type="InterPro" id="IPR036452">
    <property type="entry name" value="Ribo_hydro-like"/>
</dbReference>
<dbReference type="SUPFAM" id="SSF53590">
    <property type="entry name" value="Nucleoside hydrolase"/>
    <property type="match status" value="1"/>
</dbReference>
<dbReference type="GO" id="GO:0016799">
    <property type="term" value="F:hydrolase activity, hydrolyzing N-glycosyl compounds"/>
    <property type="evidence" value="ECO:0007669"/>
    <property type="project" value="InterPro"/>
</dbReference>
<reference evidence="2 3" key="1">
    <citation type="journal article" date="2018" name="PLoS Genet.">
        <title>Population sequencing reveals clonal diversity and ancestral inbreeding in the grapevine cultivar Chardonnay.</title>
        <authorList>
            <person name="Roach M.J."/>
            <person name="Johnson D.L."/>
            <person name="Bohlmann J."/>
            <person name="van Vuuren H.J."/>
            <person name="Jones S.J."/>
            <person name="Pretorius I.S."/>
            <person name="Schmidt S.A."/>
            <person name="Borneman A.R."/>
        </authorList>
    </citation>
    <scope>NUCLEOTIDE SEQUENCE [LARGE SCALE GENOMIC DNA]</scope>
    <source>
        <strain evidence="3">cv. Chardonnay</strain>
        <tissue evidence="2">Leaf</tissue>
    </source>
</reference>
<evidence type="ECO:0000256" key="1">
    <source>
        <dbReference type="SAM" id="Phobius"/>
    </source>
</evidence>
<keyword evidence="1" id="KW-1133">Transmembrane helix</keyword>
<accession>A0A438KLU7</accession>
<keyword evidence="1" id="KW-0472">Membrane</keyword>
<keyword evidence="1" id="KW-0812">Transmembrane</keyword>
<dbReference type="EMBL" id="QGNW01000004">
    <property type="protein sequence ID" value="RVX22152.1"/>
    <property type="molecule type" value="Genomic_DNA"/>
</dbReference>
<feature type="transmembrane region" description="Helical" evidence="1">
    <location>
        <begin position="76"/>
        <end position="95"/>
    </location>
</feature>
<dbReference type="PANTHER" id="PTHR46692:SF1">
    <property type="entry name" value="NUCLEOSIDE HYDROLASE 3-RELATED"/>
    <property type="match status" value="1"/>
</dbReference>
<evidence type="ECO:0008006" key="4">
    <source>
        <dbReference type="Google" id="ProtNLM"/>
    </source>
</evidence>
<dbReference type="AlphaFoldDB" id="A0A438KLU7"/>
<evidence type="ECO:0000313" key="2">
    <source>
        <dbReference type="EMBL" id="RVX22152.1"/>
    </source>
</evidence>
<dbReference type="PANTHER" id="PTHR46692">
    <property type="entry name" value="INOSINE-URIDINE PREFERRING NUCLEOSIDE HYDROLASE FAMILY PROTEIN"/>
    <property type="match status" value="1"/>
</dbReference>
<protein>
    <recommendedName>
        <fullName evidence="4">Inosine/uridine-preferring nucleoside hydrolase domain-containing protein</fullName>
    </recommendedName>
</protein>
<gene>
    <name evidence="2" type="ORF">CK203_001430</name>
</gene>
<sequence>MSPESGDISPNFIQNMAKKSSASNEVVIASPLSRLPETAASPASGVNSGSFPVSTIPLFPSWRGDFWVAVQMEKMLFLRILWVVMVLIIGVVLGGDGQSVEGRPHRILLDTDVDTDDFFAILYLLKLNRSEFDLQVHHLSLL</sequence>
<dbReference type="Proteomes" id="UP000288805">
    <property type="component" value="Unassembled WGS sequence"/>
</dbReference>
<name>A0A438KLU7_VITVI</name>